<name>A0A0M2PY35_PROHO</name>
<dbReference type="PANTHER" id="PTHR47443:SF3">
    <property type="entry name" value="GCN5-RELATED N-ACETYLTRANSFERASE 4, CHLOROPLASTIC"/>
    <property type="match status" value="1"/>
</dbReference>
<dbReference type="InterPro" id="IPR000182">
    <property type="entry name" value="GNAT_dom"/>
</dbReference>
<dbReference type="Gene3D" id="3.40.630.30">
    <property type="match status" value="1"/>
</dbReference>
<protein>
    <recommendedName>
        <fullName evidence="1">N-acetyltransferase domain-containing protein</fullName>
    </recommendedName>
</protein>
<dbReference type="SUPFAM" id="SSF55729">
    <property type="entry name" value="Acyl-CoA N-acyltransferases (Nat)"/>
    <property type="match status" value="1"/>
</dbReference>
<organism evidence="2 3">
    <name type="scientific">Prochlorothrix hollandica PCC 9006 = CALU 1027</name>
    <dbReference type="NCBI Taxonomy" id="317619"/>
    <lineage>
        <taxon>Bacteria</taxon>
        <taxon>Bacillati</taxon>
        <taxon>Cyanobacteriota</taxon>
        <taxon>Cyanophyceae</taxon>
        <taxon>Prochlorotrichales</taxon>
        <taxon>Prochlorotrichaceae</taxon>
        <taxon>Prochlorothrix</taxon>
    </lineage>
</organism>
<evidence type="ECO:0000313" key="3">
    <source>
        <dbReference type="Proteomes" id="UP000034681"/>
    </source>
</evidence>
<dbReference type="eggNOG" id="COG0456">
    <property type="taxonomic scope" value="Bacteria"/>
</dbReference>
<dbReference type="Proteomes" id="UP000034681">
    <property type="component" value="Unassembled WGS sequence"/>
</dbReference>
<comment type="caution">
    <text evidence="2">The sequence shown here is derived from an EMBL/GenBank/DDBJ whole genome shotgun (WGS) entry which is preliminary data.</text>
</comment>
<reference evidence="2" key="1">
    <citation type="submission" date="2012-04" db="EMBL/GenBank/DDBJ databases">
        <authorList>
            <person name="Borisov I.G."/>
            <person name="Ivanikova N.V."/>
            <person name="Pinevich A.V."/>
        </authorList>
    </citation>
    <scope>NUCLEOTIDE SEQUENCE</scope>
    <source>
        <strain evidence="2">CALU 1027</strain>
    </source>
</reference>
<dbReference type="InterPro" id="IPR016181">
    <property type="entry name" value="Acyl_CoA_acyltransferase"/>
</dbReference>
<dbReference type="GO" id="GO:0016747">
    <property type="term" value="F:acyltransferase activity, transferring groups other than amino-acyl groups"/>
    <property type="evidence" value="ECO:0007669"/>
    <property type="project" value="InterPro"/>
</dbReference>
<evidence type="ECO:0000259" key="1">
    <source>
        <dbReference type="PROSITE" id="PS51186"/>
    </source>
</evidence>
<dbReference type="EMBL" id="AJTX02000006">
    <property type="protein sequence ID" value="KKI99296.1"/>
    <property type="molecule type" value="Genomic_DNA"/>
</dbReference>
<gene>
    <name evidence="2" type="ORF">PROH_16360</name>
</gene>
<dbReference type="AlphaFoldDB" id="A0A0M2PY35"/>
<evidence type="ECO:0000313" key="2">
    <source>
        <dbReference type="EMBL" id="KKI99296.1"/>
    </source>
</evidence>
<dbReference type="Pfam" id="PF00583">
    <property type="entry name" value="Acetyltransf_1"/>
    <property type="match status" value="1"/>
</dbReference>
<proteinExistence type="predicted"/>
<dbReference type="OrthoDB" id="482525at2"/>
<dbReference type="PANTHER" id="PTHR47443">
    <property type="entry name" value="ACYL-COA N-ACYLTRANSFERASES (NAT) SUPERFAMILY PROTEIN"/>
    <property type="match status" value="1"/>
</dbReference>
<dbReference type="CDD" id="cd04301">
    <property type="entry name" value="NAT_SF"/>
    <property type="match status" value="1"/>
</dbReference>
<dbReference type="STRING" id="317619.GCA_000332315_02454"/>
<dbReference type="RefSeq" id="WP_016923661.1">
    <property type="nucleotide sequence ID" value="NZ_KB235937.1"/>
</dbReference>
<dbReference type="PROSITE" id="PS51186">
    <property type="entry name" value="GNAT"/>
    <property type="match status" value="1"/>
</dbReference>
<accession>A0A0M2PY35</accession>
<sequence length="222" mass="25705">MHCDFQTPSVSWSTPQSHYQIKRAKFQDLQDLADLLTTCFHHQLQRQWFYPLLRLGVCEDLRQRLKSSGPHHTCWTAWELYSPLLSPGLPRPPASRLVGTVEVDVRHPWPWSAEGFWRSQNPKQPVAYAYVSNLAVCQDARRRGIAKHLLQAGEQTARRWGFPRVYLHVLENNQQARQLYQEAGYYLVRIDAGWETYILGRPRQFLLGKTLKSPPVESSVGA</sequence>
<feature type="domain" description="N-acetyltransferase" evidence="1">
    <location>
        <begin position="19"/>
        <end position="204"/>
    </location>
</feature>
<keyword evidence="3" id="KW-1185">Reference proteome</keyword>